<name>A0A0C9ZTS7_9AGAM</name>
<dbReference type="Proteomes" id="UP000054485">
    <property type="component" value="Unassembled WGS sequence"/>
</dbReference>
<evidence type="ECO:0000313" key="3">
    <source>
        <dbReference type="Proteomes" id="UP000054485"/>
    </source>
</evidence>
<reference evidence="3" key="2">
    <citation type="submission" date="2015-01" db="EMBL/GenBank/DDBJ databases">
        <title>Evolutionary Origins and Diversification of the Mycorrhizal Mutualists.</title>
        <authorList>
            <consortium name="DOE Joint Genome Institute"/>
            <consortium name="Mycorrhizal Genomics Consortium"/>
            <person name="Kohler A."/>
            <person name="Kuo A."/>
            <person name="Nagy L.G."/>
            <person name="Floudas D."/>
            <person name="Copeland A."/>
            <person name="Barry K.W."/>
            <person name="Cichocki N."/>
            <person name="Veneault-Fourrey C."/>
            <person name="LaButti K."/>
            <person name="Lindquist E.A."/>
            <person name="Lipzen A."/>
            <person name="Lundell T."/>
            <person name="Morin E."/>
            <person name="Murat C."/>
            <person name="Riley R."/>
            <person name="Ohm R."/>
            <person name="Sun H."/>
            <person name="Tunlid A."/>
            <person name="Henrissat B."/>
            <person name="Grigoriev I.V."/>
            <person name="Hibbett D.S."/>
            <person name="Martin F."/>
        </authorList>
    </citation>
    <scope>NUCLEOTIDE SEQUENCE [LARGE SCALE GENOMIC DNA]</scope>
    <source>
        <strain evidence="3">UH-Slu-Lm8-n1</strain>
    </source>
</reference>
<sequence>MALDYLTIPATSVDVERIFSRGRLLLSHVRNRLSAQSTRALLCVGLWSQLGLVKDKDISAVASLPEADADDEALDNGWDSIILQ</sequence>
<protein>
    <recommendedName>
        <fullName evidence="1">HAT C-terminal dimerisation domain-containing protein</fullName>
    </recommendedName>
</protein>
<evidence type="ECO:0000313" key="2">
    <source>
        <dbReference type="EMBL" id="KIK32731.1"/>
    </source>
</evidence>
<dbReference type="OrthoDB" id="2686642at2759"/>
<reference evidence="2 3" key="1">
    <citation type="submission" date="2014-04" db="EMBL/GenBank/DDBJ databases">
        <authorList>
            <consortium name="DOE Joint Genome Institute"/>
            <person name="Kuo A."/>
            <person name="Ruytinx J."/>
            <person name="Rineau F."/>
            <person name="Colpaert J."/>
            <person name="Kohler A."/>
            <person name="Nagy L.G."/>
            <person name="Floudas D."/>
            <person name="Copeland A."/>
            <person name="Barry K.W."/>
            <person name="Cichocki N."/>
            <person name="Veneault-Fourrey C."/>
            <person name="LaButti K."/>
            <person name="Lindquist E.A."/>
            <person name="Lipzen A."/>
            <person name="Lundell T."/>
            <person name="Morin E."/>
            <person name="Murat C."/>
            <person name="Sun H."/>
            <person name="Tunlid A."/>
            <person name="Henrissat B."/>
            <person name="Grigoriev I.V."/>
            <person name="Hibbett D.S."/>
            <person name="Martin F."/>
            <person name="Nordberg H.P."/>
            <person name="Cantor M.N."/>
            <person name="Hua S.X."/>
        </authorList>
    </citation>
    <scope>NUCLEOTIDE SEQUENCE [LARGE SCALE GENOMIC DNA]</scope>
    <source>
        <strain evidence="2 3">UH-Slu-Lm8-n1</strain>
    </source>
</reference>
<accession>A0A0C9ZTS7</accession>
<evidence type="ECO:0000259" key="1">
    <source>
        <dbReference type="Pfam" id="PF05699"/>
    </source>
</evidence>
<dbReference type="Pfam" id="PF05699">
    <property type="entry name" value="Dimer_Tnp_hAT"/>
    <property type="match status" value="1"/>
</dbReference>
<feature type="domain" description="HAT C-terminal dimerisation" evidence="1">
    <location>
        <begin position="1"/>
        <end position="47"/>
    </location>
</feature>
<dbReference type="InterPro" id="IPR012337">
    <property type="entry name" value="RNaseH-like_sf"/>
</dbReference>
<gene>
    <name evidence="2" type="ORF">CY34DRAFT_27167</name>
</gene>
<dbReference type="InterPro" id="IPR008906">
    <property type="entry name" value="HATC_C_dom"/>
</dbReference>
<dbReference type="GO" id="GO:0046983">
    <property type="term" value="F:protein dimerization activity"/>
    <property type="evidence" value="ECO:0007669"/>
    <property type="project" value="InterPro"/>
</dbReference>
<dbReference type="AlphaFoldDB" id="A0A0C9ZTS7"/>
<proteinExistence type="predicted"/>
<organism evidence="2 3">
    <name type="scientific">Suillus luteus UH-Slu-Lm8-n1</name>
    <dbReference type="NCBI Taxonomy" id="930992"/>
    <lineage>
        <taxon>Eukaryota</taxon>
        <taxon>Fungi</taxon>
        <taxon>Dikarya</taxon>
        <taxon>Basidiomycota</taxon>
        <taxon>Agaricomycotina</taxon>
        <taxon>Agaricomycetes</taxon>
        <taxon>Agaricomycetidae</taxon>
        <taxon>Boletales</taxon>
        <taxon>Suillineae</taxon>
        <taxon>Suillaceae</taxon>
        <taxon>Suillus</taxon>
    </lineage>
</organism>
<dbReference type="InParanoid" id="A0A0C9ZTS7"/>
<dbReference type="SUPFAM" id="SSF53098">
    <property type="entry name" value="Ribonuclease H-like"/>
    <property type="match status" value="1"/>
</dbReference>
<dbReference type="EMBL" id="KN836131">
    <property type="protein sequence ID" value="KIK32731.1"/>
    <property type="molecule type" value="Genomic_DNA"/>
</dbReference>
<keyword evidence="3" id="KW-1185">Reference proteome</keyword>
<dbReference type="HOGENOM" id="CLU_009123_11_0_1"/>